<dbReference type="PANTHER" id="PTHR43298">
    <property type="entry name" value="MULTIDRUG RESISTANCE PROTEIN NORM-RELATED"/>
    <property type="match status" value="1"/>
</dbReference>
<feature type="transmembrane region" description="Helical" evidence="13">
    <location>
        <begin position="193"/>
        <end position="216"/>
    </location>
</feature>
<evidence type="ECO:0000256" key="5">
    <source>
        <dbReference type="ARBA" id="ARBA00022448"/>
    </source>
</evidence>
<evidence type="ECO:0000256" key="6">
    <source>
        <dbReference type="ARBA" id="ARBA00022449"/>
    </source>
</evidence>
<evidence type="ECO:0000256" key="10">
    <source>
        <dbReference type="ARBA" id="ARBA00023065"/>
    </source>
</evidence>
<feature type="transmembrane region" description="Helical" evidence="13">
    <location>
        <begin position="348"/>
        <end position="366"/>
    </location>
</feature>
<dbReference type="NCBIfam" id="TIGR00797">
    <property type="entry name" value="matE"/>
    <property type="match status" value="1"/>
</dbReference>
<keyword evidence="15" id="KW-1185">Reference proteome</keyword>
<reference evidence="14 15" key="1">
    <citation type="submission" date="2020-08" db="EMBL/GenBank/DDBJ databases">
        <authorList>
            <person name="Ren C."/>
            <person name="Gu Y."/>
            <person name="Xu Y."/>
        </authorList>
    </citation>
    <scope>NUCLEOTIDE SEQUENCE [LARGE SCALE GENOMIC DNA]</scope>
    <source>
        <strain evidence="14 15">LBM18003</strain>
    </source>
</reference>
<evidence type="ECO:0000256" key="1">
    <source>
        <dbReference type="ARBA" id="ARBA00003408"/>
    </source>
</evidence>
<comment type="function">
    <text evidence="1">Multidrug efflux pump.</text>
</comment>
<comment type="subcellular location">
    <subcellularLocation>
        <location evidence="2">Cell membrane</location>
        <topology evidence="2">Multi-pass membrane protein</topology>
    </subcellularLocation>
</comment>
<accession>A0A7G9WK40</accession>
<evidence type="ECO:0000256" key="8">
    <source>
        <dbReference type="ARBA" id="ARBA00022692"/>
    </source>
</evidence>
<evidence type="ECO:0000313" key="15">
    <source>
        <dbReference type="Proteomes" id="UP000516046"/>
    </source>
</evidence>
<feature type="transmembrane region" description="Helical" evidence="13">
    <location>
        <begin position="416"/>
        <end position="436"/>
    </location>
</feature>
<keyword evidence="8 13" id="KW-0812">Transmembrane</keyword>
<feature type="transmembrane region" description="Helical" evidence="13">
    <location>
        <begin position="281"/>
        <end position="299"/>
    </location>
</feature>
<protein>
    <recommendedName>
        <fullName evidence="4">Probable multidrug resistance protein NorM</fullName>
    </recommendedName>
    <alternativeName>
        <fullName evidence="12">Multidrug-efflux transporter</fullName>
    </alternativeName>
</protein>
<evidence type="ECO:0000256" key="11">
    <source>
        <dbReference type="ARBA" id="ARBA00023136"/>
    </source>
</evidence>
<dbReference type="EMBL" id="CP060696">
    <property type="protein sequence ID" value="QNO19052.1"/>
    <property type="molecule type" value="Genomic_DNA"/>
</dbReference>
<dbReference type="KEGG" id="caml:H6X83_05380"/>
<evidence type="ECO:0000256" key="7">
    <source>
        <dbReference type="ARBA" id="ARBA00022475"/>
    </source>
</evidence>
<evidence type="ECO:0000256" key="13">
    <source>
        <dbReference type="SAM" id="Phobius"/>
    </source>
</evidence>
<gene>
    <name evidence="14" type="ORF">H6X83_05380</name>
</gene>
<evidence type="ECO:0000256" key="2">
    <source>
        <dbReference type="ARBA" id="ARBA00004651"/>
    </source>
</evidence>
<feature type="transmembrane region" description="Helical" evidence="13">
    <location>
        <begin position="237"/>
        <end position="261"/>
    </location>
</feature>
<organism evidence="14 15">
    <name type="scientific">Caproicibacterium amylolyticum</name>
    <dbReference type="NCBI Taxonomy" id="2766537"/>
    <lineage>
        <taxon>Bacteria</taxon>
        <taxon>Bacillati</taxon>
        <taxon>Bacillota</taxon>
        <taxon>Clostridia</taxon>
        <taxon>Eubacteriales</taxon>
        <taxon>Oscillospiraceae</taxon>
        <taxon>Caproicibacterium</taxon>
    </lineage>
</organism>
<dbReference type="AlphaFoldDB" id="A0A7G9WK40"/>
<dbReference type="Proteomes" id="UP000516046">
    <property type="component" value="Chromosome"/>
</dbReference>
<feature type="transmembrane region" description="Helical" evidence="13">
    <location>
        <begin position="386"/>
        <end position="410"/>
    </location>
</feature>
<feature type="transmembrane region" description="Helical" evidence="13">
    <location>
        <begin position="320"/>
        <end position="342"/>
    </location>
</feature>
<proteinExistence type="inferred from homology"/>
<dbReference type="Pfam" id="PF01554">
    <property type="entry name" value="MatE"/>
    <property type="match status" value="2"/>
</dbReference>
<dbReference type="PANTHER" id="PTHR43298:SF2">
    <property type="entry name" value="FMN_FAD EXPORTER YEEO-RELATED"/>
    <property type="match status" value="1"/>
</dbReference>
<evidence type="ECO:0000256" key="12">
    <source>
        <dbReference type="ARBA" id="ARBA00031636"/>
    </source>
</evidence>
<dbReference type="GO" id="GO:0042910">
    <property type="term" value="F:xenobiotic transmembrane transporter activity"/>
    <property type="evidence" value="ECO:0007669"/>
    <property type="project" value="InterPro"/>
</dbReference>
<dbReference type="GO" id="GO:0005886">
    <property type="term" value="C:plasma membrane"/>
    <property type="evidence" value="ECO:0007669"/>
    <property type="project" value="UniProtKB-SubCell"/>
</dbReference>
<keyword evidence="10" id="KW-0406">Ion transport</keyword>
<feature type="transmembrane region" description="Helical" evidence="13">
    <location>
        <begin position="130"/>
        <end position="147"/>
    </location>
</feature>
<feature type="transmembrane region" description="Helical" evidence="13">
    <location>
        <begin position="159"/>
        <end position="181"/>
    </location>
</feature>
<keyword evidence="7" id="KW-1003">Cell membrane</keyword>
<dbReference type="PIRSF" id="PIRSF006603">
    <property type="entry name" value="DinF"/>
    <property type="match status" value="1"/>
</dbReference>
<evidence type="ECO:0000256" key="3">
    <source>
        <dbReference type="ARBA" id="ARBA00010199"/>
    </source>
</evidence>
<dbReference type="InterPro" id="IPR050222">
    <property type="entry name" value="MATE_MdtK"/>
</dbReference>
<feature type="transmembrane region" description="Helical" evidence="13">
    <location>
        <begin position="88"/>
        <end position="110"/>
    </location>
</feature>
<keyword evidence="11 13" id="KW-0472">Membrane</keyword>
<keyword evidence="9 13" id="KW-1133">Transmembrane helix</keyword>
<dbReference type="GO" id="GO:0006811">
    <property type="term" value="P:monoatomic ion transport"/>
    <property type="evidence" value="ECO:0007669"/>
    <property type="project" value="UniProtKB-KW"/>
</dbReference>
<keyword evidence="6" id="KW-0050">Antiport</keyword>
<evidence type="ECO:0000313" key="14">
    <source>
        <dbReference type="EMBL" id="QNO19052.1"/>
    </source>
</evidence>
<sequence>MNKENQFLKTVCSIAVPVTLQSMLQSSFSMIDQIMIGQLGSASIAGIGLASKFSSIFSVLVSAIAAVAGIMISQYIGKKDEKNIRCSFYINLLAALGLAAIFTVLCVFFSSQIMQMYTSDPLTNQTAAGYLQIMAFTNLPIAGATILSTLLRCRGKASLPLYASILAAVINTGLNYVFIFGKFGFAPMGVNGAALATVIAQLANFLFVLIFLLKYNKKQNKKIPFTIQLGNLGRKQYLVILIPILITEFLWSLGENVYAVIYGHMGTQSCAAMTLTNPIQGLMIGALTGLAQAAGIIIGKTLGSNGYEQAYHESKKLMRYGLYCSVGLSVLLLLLSGLYVQIYQVEDAVKATAVQILTAYAVISPVKVQNMVLGGGILRSGGKTKYVMWIDIVGTWAFGVPLGLLSAFVWNLPIPWVYFILSLEECVRLTISLIIFRKKKWMQSLHS</sequence>
<name>A0A7G9WK40_9FIRM</name>
<evidence type="ECO:0000256" key="9">
    <source>
        <dbReference type="ARBA" id="ARBA00022989"/>
    </source>
</evidence>
<dbReference type="RefSeq" id="WP_212508121.1">
    <property type="nucleotide sequence ID" value="NZ_CP060696.1"/>
</dbReference>
<comment type="similarity">
    <text evidence="3">Belongs to the multi antimicrobial extrusion (MATE) (TC 2.A.66.1) family.</text>
</comment>
<evidence type="ECO:0000256" key="4">
    <source>
        <dbReference type="ARBA" id="ARBA00020268"/>
    </source>
</evidence>
<keyword evidence="5" id="KW-0813">Transport</keyword>
<dbReference type="GO" id="GO:0015297">
    <property type="term" value="F:antiporter activity"/>
    <property type="evidence" value="ECO:0007669"/>
    <property type="project" value="UniProtKB-KW"/>
</dbReference>
<dbReference type="InterPro" id="IPR048279">
    <property type="entry name" value="MdtK-like"/>
</dbReference>
<dbReference type="InterPro" id="IPR002528">
    <property type="entry name" value="MATE_fam"/>
</dbReference>